<dbReference type="InterPro" id="IPR002933">
    <property type="entry name" value="Peptidase_M20"/>
</dbReference>
<dbReference type="AlphaFoldDB" id="A0A1M4PLA2"/>
<dbReference type="GO" id="GO:0047980">
    <property type="term" value="F:hippurate hydrolase activity"/>
    <property type="evidence" value="ECO:0007669"/>
    <property type="project" value="UniProtKB-EC"/>
</dbReference>
<dbReference type="EC" id="3.5.1.32" evidence="5"/>
<feature type="binding site" evidence="3">
    <location>
        <position position="141"/>
    </location>
    <ligand>
        <name>Mn(2+)</name>
        <dbReference type="ChEBI" id="CHEBI:29035"/>
        <label>2</label>
    </ligand>
</feature>
<proteinExistence type="inferred from homology"/>
<dbReference type="InterPro" id="IPR011650">
    <property type="entry name" value="Peptidase_M20_dimer"/>
</dbReference>
<feature type="binding site" evidence="3">
    <location>
        <position position="367"/>
    </location>
    <ligand>
        <name>Mn(2+)</name>
        <dbReference type="ChEBI" id="CHEBI:29035"/>
        <label>2</label>
    </ligand>
</feature>
<dbReference type="SUPFAM" id="SSF55031">
    <property type="entry name" value="Bacterial exopeptidase dimerisation domain"/>
    <property type="match status" value="1"/>
</dbReference>
<dbReference type="PANTHER" id="PTHR11014">
    <property type="entry name" value="PEPTIDASE M20 FAMILY MEMBER"/>
    <property type="match status" value="1"/>
</dbReference>
<dbReference type="CDD" id="cd03886">
    <property type="entry name" value="M20_Acy1"/>
    <property type="match status" value="1"/>
</dbReference>
<dbReference type="FunFam" id="3.30.70.360:FF:000014">
    <property type="entry name" value="N-acyl-L-amino acid amidohydrolase"/>
    <property type="match status" value="1"/>
</dbReference>
<dbReference type="PANTHER" id="PTHR11014:SF63">
    <property type="entry name" value="METALLOPEPTIDASE, PUTATIVE (AFU_ORTHOLOGUE AFUA_6G09600)-RELATED"/>
    <property type="match status" value="1"/>
</dbReference>
<evidence type="ECO:0000256" key="1">
    <source>
        <dbReference type="ARBA" id="ARBA00006153"/>
    </source>
</evidence>
<protein>
    <submittedName>
        <fullName evidence="5">Amidohydrolase</fullName>
        <ecNumber evidence="5">3.5.1.32</ecNumber>
    </submittedName>
</protein>
<keyword evidence="6" id="KW-1185">Reference proteome</keyword>
<comment type="similarity">
    <text evidence="1">Belongs to the peptidase M20 family.</text>
</comment>
<dbReference type="Proteomes" id="UP000245423">
    <property type="component" value="Chromosome 1"/>
</dbReference>
<accession>A0A1M4PLA2</accession>
<comment type="cofactor">
    <cofactor evidence="3">
        <name>Mn(2+)</name>
        <dbReference type="ChEBI" id="CHEBI:29035"/>
    </cofactor>
    <text evidence="3">The Mn(2+) ion enhances activity.</text>
</comment>
<feature type="binding site" evidence="3">
    <location>
        <position position="167"/>
    </location>
    <ligand>
        <name>Mn(2+)</name>
        <dbReference type="ChEBI" id="CHEBI:29035"/>
        <label>2</label>
    </ligand>
</feature>
<dbReference type="InterPro" id="IPR036264">
    <property type="entry name" value="Bact_exopeptidase_dim_dom"/>
</dbReference>
<evidence type="ECO:0000259" key="4">
    <source>
        <dbReference type="Pfam" id="PF07687"/>
    </source>
</evidence>
<dbReference type="NCBIfam" id="TIGR01891">
    <property type="entry name" value="amidohydrolases"/>
    <property type="match status" value="1"/>
</dbReference>
<dbReference type="GO" id="GO:0046872">
    <property type="term" value="F:metal ion binding"/>
    <property type="evidence" value="ECO:0007669"/>
    <property type="project" value="UniProtKB-KW"/>
</dbReference>
<keyword evidence="2 5" id="KW-0378">Hydrolase</keyword>
<dbReference type="SUPFAM" id="SSF53187">
    <property type="entry name" value="Zn-dependent exopeptidases"/>
    <property type="match status" value="1"/>
</dbReference>
<feature type="binding site" evidence="3">
    <location>
        <position position="105"/>
    </location>
    <ligand>
        <name>Mn(2+)</name>
        <dbReference type="ChEBI" id="CHEBI:29035"/>
        <label>2</label>
    </ligand>
</feature>
<dbReference type="Gene3D" id="3.40.630.10">
    <property type="entry name" value="Zn peptidases"/>
    <property type="match status" value="1"/>
</dbReference>
<feature type="binding site" evidence="3">
    <location>
        <position position="107"/>
    </location>
    <ligand>
        <name>Mn(2+)</name>
        <dbReference type="ChEBI" id="CHEBI:29035"/>
        <label>2</label>
    </ligand>
</feature>
<dbReference type="EMBL" id="LT669839">
    <property type="protein sequence ID" value="SHD76247.1"/>
    <property type="molecule type" value="Genomic_DNA"/>
</dbReference>
<dbReference type="Gene3D" id="3.30.70.360">
    <property type="match status" value="1"/>
</dbReference>
<dbReference type="Pfam" id="PF07687">
    <property type="entry name" value="M20_dimer"/>
    <property type="match status" value="1"/>
</dbReference>
<gene>
    <name evidence="5" type="ORF">CUESP1_0868</name>
</gene>
<evidence type="ECO:0000256" key="3">
    <source>
        <dbReference type="PIRSR" id="PIRSR005962-1"/>
    </source>
</evidence>
<evidence type="ECO:0000313" key="5">
    <source>
        <dbReference type="EMBL" id="SHD76247.1"/>
    </source>
</evidence>
<dbReference type="InterPro" id="IPR017439">
    <property type="entry name" value="Amidohydrolase"/>
</dbReference>
<dbReference type="PIRSF" id="PIRSF005962">
    <property type="entry name" value="Pept_M20D_amidohydro"/>
    <property type="match status" value="1"/>
</dbReference>
<name>A0A1M4PLA2_9FIRM</name>
<dbReference type="Pfam" id="PF01546">
    <property type="entry name" value="Peptidase_M20"/>
    <property type="match status" value="1"/>
</dbReference>
<organism evidence="5 6">
    <name type="scientific">[Clostridium] ultunense Esp</name>
    <dbReference type="NCBI Taxonomy" id="1288971"/>
    <lineage>
        <taxon>Bacteria</taxon>
        <taxon>Bacillati</taxon>
        <taxon>Bacillota</taxon>
        <taxon>Tissierellia</taxon>
        <taxon>Tissierellales</taxon>
        <taxon>Tepidimicrobiaceae</taxon>
        <taxon>Schnuerera</taxon>
    </lineage>
</organism>
<dbReference type="OrthoDB" id="9776731at2"/>
<feature type="domain" description="Peptidase M20 dimerisation" evidence="4">
    <location>
        <begin position="188"/>
        <end position="286"/>
    </location>
</feature>
<evidence type="ECO:0000256" key="2">
    <source>
        <dbReference type="ARBA" id="ARBA00022801"/>
    </source>
</evidence>
<reference evidence="5 6" key="1">
    <citation type="submission" date="2016-11" db="EMBL/GenBank/DDBJ databases">
        <authorList>
            <person name="Manzoor S."/>
        </authorList>
    </citation>
    <scope>NUCLEOTIDE SEQUENCE [LARGE SCALE GENOMIC DNA]</scope>
    <source>
        <strain evidence="5">Clostridium ultunense strain Esp</strain>
    </source>
</reference>
<keyword evidence="3" id="KW-0479">Metal-binding</keyword>
<dbReference type="RefSeq" id="WP_025640582.1">
    <property type="nucleotide sequence ID" value="NZ_LT669839.1"/>
</dbReference>
<sequence length="395" mass="43271">MSKEIFKKANEIKDYVTQLRRHIHKYPELGFQEYETTKLIKKELESYGVEVLALDIPTGAVGILKGMKDGPDTVTAIRADIDALPIVEKTGLEYASVNEGIMHACGHDGNTAILLGTAKLLSRMTDQFSGTVKFIFQPAEETLKGAKAMIEAGALENPKVDSMVALHAWAYLPAGVIGKWKGAYHASADSFSIKIIGESGHGSRPHEQSDSLLTAAHIVVGLQNIVSRQISALESAVLSVCTFNGGTAVNVIPQSVNLTGTVRTHSKEIRESMPNKMEKIIKNTAEAFGCEYEFIYDWGVPRTFFDPEIVDIFTEGIVEAVGEDYVTDLPGPHMGSEDFALFNEKIPFSALFRLGNANPNGEVIPTHSDIFNFNDDAIPYGITAFTQFVLKKHNY</sequence>
<keyword evidence="3" id="KW-0464">Manganese</keyword>
<evidence type="ECO:0000313" key="6">
    <source>
        <dbReference type="Proteomes" id="UP000245423"/>
    </source>
</evidence>